<sequence>MLLLKVRKSVEHVDALLADVKLMATLEHARSVPFAGMAWDSLTDLCAVSEIMEGGNLRALLSVCENTTGFELSKLTIARNAAYVLTLETNLTAKREDDEMTAGVGMSRWMALEVVCHVISYSHAKGCGDIDSDHKVSEVVII</sequence>
<name>G4ZYB1_PHYSP</name>
<dbReference type="RefSeq" id="XP_009533056.1">
    <property type="nucleotide sequence ID" value="XM_009534761.1"/>
</dbReference>
<keyword evidence="2" id="KW-1185">Reference proteome</keyword>
<reference evidence="1 2" key="1">
    <citation type="journal article" date="2006" name="Science">
        <title>Phytophthora genome sequences uncover evolutionary origins and mechanisms of pathogenesis.</title>
        <authorList>
            <person name="Tyler B.M."/>
            <person name="Tripathy S."/>
            <person name="Zhang X."/>
            <person name="Dehal P."/>
            <person name="Jiang R.H."/>
            <person name="Aerts A."/>
            <person name="Arredondo F.D."/>
            <person name="Baxter L."/>
            <person name="Bensasson D."/>
            <person name="Beynon J.L."/>
            <person name="Chapman J."/>
            <person name="Damasceno C.M."/>
            <person name="Dorrance A.E."/>
            <person name="Dou D."/>
            <person name="Dickerman A.W."/>
            <person name="Dubchak I.L."/>
            <person name="Garbelotto M."/>
            <person name="Gijzen M."/>
            <person name="Gordon S.G."/>
            <person name="Govers F."/>
            <person name="Grunwald N.J."/>
            <person name="Huang W."/>
            <person name="Ivors K.L."/>
            <person name="Jones R.W."/>
            <person name="Kamoun S."/>
            <person name="Krampis K."/>
            <person name="Lamour K.H."/>
            <person name="Lee M.K."/>
            <person name="McDonald W.H."/>
            <person name="Medina M."/>
            <person name="Meijer H.J."/>
            <person name="Nordberg E.K."/>
            <person name="Maclean D.J."/>
            <person name="Ospina-Giraldo M.D."/>
            <person name="Morris P.F."/>
            <person name="Phuntumart V."/>
            <person name="Putnam N.H."/>
            <person name="Rash S."/>
            <person name="Rose J.K."/>
            <person name="Sakihama Y."/>
            <person name="Salamov A.A."/>
            <person name="Savidor A."/>
            <person name="Scheuring C.F."/>
            <person name="Smith B.M."/>
            <person name="Sobral B.W."/>
            <person name="Terry A."/>
            <person name="Torto-Alalibo T.A."/>
            <person name="Win J."/>
            <person name="Xu Z."/>
            <person name="Zhang H."/>
            <person name="Grigoriev I.V."/>
            <person name="Rokhsar D.S."/>
            <person name="Boore J.L."/>
        </authorList>
    </citation>
    <scope>NUCLEOTIDE SEQUENCE [LARGE SCALE GENOMIC DNA]</scope>
    <source>
        <strain evidence="1 2">P6497</strain>
    </source>
</reference>
<gene>
    <name evidence="1" type="ORF">PHYSODRAFT_337139</name>
</gene>
<dbReference type="OMA" id="GASLPIC"/>
<evidence type="ECO:0000313" key="1">
    <source>
        <dbReference type="EMBL" id="EGZ12723.1"/>
    </source>
</evidence>
<accession>G4ZYB1</accession>
<dbReference type="KEGG" id="psoj:PHYSODRAFT_337139"/>
<dbReference type="AlphaFoldDB" id="G4ZYB1"/>
<dbReference type="InParanoid" id="G4ZYB1"/>
<dbReference type="InterPro" id="IPR011009">
    <property type="entry name" value="Kinase-like_dom_sf"/>
</dbReference>
<dbReference type="Proteomes" id="UP000002640">
    <property type="component" value="Unassembled WGS sequence"/>
</dbReference>
<dbReference type="GeneID" id="20647316"/>
<organism evidence="1 2">
    <name type="scientific">Phytophthora sojae (strain P6497)</name>
    <name type="common">Soybean stem and root rot agent</name>
    <name type="synonym">Phytophthora megasperma f. sp. glycines</name>
    <dbReference type="NCBI Taxonomy" id="1094619"/>
    <lineage>
        <taxon>Eukaryota</taxon>
        <taxon>Sar</taxon>
        <taxon>Stramenopiles</taxon>
        <taxon>Oomycota</taxon>
        <taxon>Peronosporomycetes</taxon>
        <taxon>Peronosporales</taxon>
        <taxon>Peronosporaceae</taxon>
        <taxon>Phytophthora</taxon>
    </lineage>
</organism>
<proteinExistence type="predicted"/>
<protein>
    <recommendedName>
        <fullName evidence="3">Protein kinase domain-containing protein</fullName>
    </recommendedName>
</protein>
<dbReference type="STRING" id="1094619.G4ZYB1"/>
<evidence type="ECO:0000313" key="2">
    <source>
        <dbReference type="Proteomes" id="UP000002640"/>
    </source>
</evidence>
<dbReference type="Gene3D" id="1.10.510.10">
    <property type="entry name" value="Transferase(Phosphotransferase) domain 1"/>
    <property type="match status" value="1"/>
</dbReference>
<dbReference type="EMBL" id="JH159157">
    <property type="protein sequence ID" value="EGZ12723.1"/>
    <property type="molecule type" value="Genomic_DNA"/>
</dbReference>
<dbReference type="SUPFAM" id="SSF56112">
    <property type="entry name" value="Protein kinase-like (PK-like)"/>
    <property type="match status" value="1"/>
</dbReference>
<evidence type="ECO:0008006" key="3">
    <source>
        <dbReference type="Google" id="ProtNLM"/>
    </source>
</evidence>